<comment type="catalytic activity">
    <reaction evidence="9">
        <text>6-(alpha-D-glucosaminyl)-(1-octadecanoyl,2-(9Z)-octadecenoyl-sn-glycero-3-phospho)-1D-myo-inositol(in) = 6-(alpha-D-glucosaminyl)-(1-octadecanoyl,2-(9Z)-octadecenoyl-sn-glycero-3-phospho)-1D-myo-inositol(out)</text>
        <dbReference type="Rhea" id="RHEA:71495"/>
        <dbReference type="ChEBI" id="CHEBI:190691"/>
    </reaction>
</comment>
<comment type="catalytic activity">
    <reaction evidence="7">
        <text>a 1,2-diacyl-sn-glycero-3-phosphocholine(in) = a 1,2-diacyl-sn-glycero-3-phosphocholine(out)</text>
        <dbReference type="Rhea" id="RHEA:38571"/>
        <dbReference type="ChEBI" id="CHEBI:57643"/>
    </reaction>
</comment>
<reference evidence="17 18" key="1">
    <citation type="journal article" date="2024" name="BMC Genomics">
        <title>Genome assembly of redclaw crayfish (Cherax quadricarinatus) provides insights into its immune adaptation and hypoxia tolerance.</title>
        <authorList>
            <person name="Liu Z."/>
            <person name="Zheng J."/>
            <person name="Li H."/>
            <person name="Fang K."/>
            <person name="Wang S."/>
            <person name="He J."/>
            <person name="Zhou D."/>
            <person name="Weng S."/>
            <person name="Chi M."/>
            <person name="Gu Z."/>
            <person name="He J."/>
            <person name="Li F."/>
            <person name="Wang M."/>
        </authorList>
    </citation>
    <scope>NUCLEOTIDE SEQUENCE [LARGE SCALE GENOMIC DNA]</scope>
    <source>
        <strain evidence="17">ZL_2023a</strain>
    </source>
</reference>
<dbReference type="EMBL" id="JARKIK010000150">
    <property type="protein sequence ID" value="KAK8720961.1"/>
    <property type="molecule type" value="Genomic_DNA"/>
</dbReference>
<dbReference type="AlphaFoldDB" id="A0AAW0VVX1"/>
<reference evidence="17" key="2">
    <citation type="submission" date="2024-01" db="EMBL/GenBank/DDBJ databases">
        <authorList>
            <person name="He J."/>
            <person name="Wang M."/>
            <person name="Zheng J."/>
            <person name="Liu Z."/>
        </authorList>
    </citation>
    <scope>NUCLEOTIDE SEQUENCE</scope>
    <source>
        <strain evidence="17">ZL_2023a</strain>
        <tissue evidence="17">Muscle</tissue>
    </source>
</reference>
<evidence type="ECO:0000256" key="5">
    <source>
        <dbReference type="ARBA" id="ARBA00023136"/>
    </source>
</evidence>
<keyword evidence="4 16" id="KW-1133">Transmembrane helix</keyword>
<gene>
    <name evidence="17" type="ORF">OTU49_013010</name>
</gene>
<feature type="transmembrane region" description="Helical" evidence="16">
    <location>
        <begin position="285"/>
        <end position="306"/>
    </location>
</feature>
<evidence type="ECO:0000313" key="18">
    <source>
        <dbReference type="Proteomes" id="UP001445076"/>
    </source>
</evidence>
<accession>A0AAW0VVX1</accession>
<evidence type="ECO:0000256" key="16">
    <source>
        <dbReference type="SAM" id="Phobius"/>
    </source>
</evidence>
<feature type="region of interest" description="Disordered" evidence="15">
    <location>
        <begin position="524"/>
        <end position="548"/>
    </location>
</feature>
<dbReference type="GO" id="GO:0012505">
    <property type="term" value="C:endomembrane system"/>
    <property type="evidence" value="ECO:0007669"/>
    <property type="project" value="TreeGrafter"/>
</dbReference>
<dbReference type="EMBL" id="JARKIK010000150">
    <property type="protein sequence ID" value="KAK8720960.1"/>
    <property type="molecule type" value="Genomic_DNA"/>
</dbReference>
<dbReference type="GO" id="GO:0016020">
    <property type="term" value="C:membrane"/>
    <property type="evidence" value="ECO:0007669"/>
    <property type="project" value="UniProtKB-SubCell"/>
</dbReference>
<dbReference type="PANTHER" id="PTHR21347">
    <property type="entry name" value="CLEFT LIP AND PALATE ASSOCIATED TRANSMEMBRANE PROTEIN-RELATED"/>
    <property type="match status" value="1"/>
</dbReference>
<evidence type="ECO:0000256" key="13">
    <source>
        <dbReference type="ARBA" id="ARBA00045827"/>
    </source>
</evidence>
<comment type="caution">
    <text evidence="17">The sequence shown here is derived from an EMBL/GenBank/DDBJ whole genome shotgun (WGS) entry which is preliminary data.</text>
</comment>
<evidence type="ECO:0000256" key="10">
    <source>
        <dbReference type="ARBA" id="ARBA00040905"/>
    </source>
</evidence>
<evidence type="ECO:0000256" key="12">
    <source>
        <dbReference type="ARBA" id="ARBA00043155"/>
    </source>
</evidence>
<evidence type="ECO:0000256" key="7">
    <source>
        <dbReference type="ARBA" id="ARBA00024631"/>
    </source>
</evidence>
<dbReference type="InterPro" id="IPR008429">
    <property type="entry name" value="CLPTM1"/>
</dbReference>
<evidence type="ECO:0000256" key="15">
    <source>
        <dbReference type="SAM" id="MobiDB-lite"/>
    </source>
</evidence>
<comment type="function">
    <text evidence="13">Scramblase that mediates the translocation of glucosaminylphosphatidylinositol (alpha-D-GlcN-(1-6)-(1,2-diacyl-sn-glycero-3-phospho)-1D-myo-inositol, GlcN-PI) across the endoplasmic reticulum (ER) membrane, from the cytosolic leaflet to the luminal leaflet of the ER membrane, where it participates in the biosynthesis of glycosylphosphatidylinositol (GPI). GPI is a lipid glycoconjugate involved in post-translational modification of proteins. Can also translocate 1,2-diacyl-sn-glycero-3-phospho-(1D-myo-inositol) (phosphatidylinositol or PI), as well as several other phospholipids (1,2-diacyl-sn-glycero-3-phosphocholine, 1,2-diacyl-sn-glycero-3-phosphoethanolamine), and N-acetylglucosaminylphosphatidylinositol (GlcNAc-PI) in vitro.</text>
</comment>
<name>A0AAW0VVX1_CHEQU</name>
<evidence type="ECO:0000256" key="1">
    <source>
        <dbReference type="ARBA" id="ARBA00004141"/>
    </source>
</evidence>
<evidence type="ECO:0000256" key="8">
    <source>
        <dbReference type="ARBA" id="ARBA00035895"/>
    </source>
</evidence>
<keyword evidence="18" id="KW-1185">Reference proteome</keyword>
<feature type="transmembrane region" description="Helical" evidence="16">
    <location>
        <begin position="318"/>
        <end position="341"/>
    </location>
</feature>
<proteinExistence type="inferred from homology"/>
<feature type="compositionally biased region" description="Basic residues" evidence="15">
    <location>
        <begin position="537"/>
        <end position="548"/>
    </location>
</feature>
<evidence type="ECO:0000256" key="11">
    <source>
        <dbReference type="ARBA" id="ARBA00042320"/>
    </source>
</evidence>
<evidence type="ECO:0000256" key="14">
    <source>
        <dbReference type="ARBA" id="ARBA00093208"/>
    </source>
</evidence>
<comment type="catalytic activity">
    <reaction evidence="14">
        <text>a 6-(alpha-D-glucosaminyl)-1-(1,2-diacyl-sn-glycero-3-phospho)-1D-myo-inositol(in) = a 6-(alpha-D-glucosaminyl)-1-(1,2-diacyl-sn-glycero-3-phospho)-1D-myo-inositol(out)</text>
        <dbReference type="Rhea" id="RHEA:71491"/>
        <dbReference type="ChEBI" id="CHEBI:57997"/>
    </reaction>
</comment>
<comment type="subcellular location">
    <subcellularLocation>
        <location evidence="1">Membrane</location>
        <topology evidence="1">Multi-pass membrane protein</topology>
    </subcellularLocation>
</comment>
<evidence type="ECO:0000256" key="2">
    <source>
        <dbReference type="ARBA" id="ARBA00009310"/>
    </source>
</evidence>
<dbReference type="Proteomes" id="UP001445076">
    <property type="component" value="Unassembled WGS sequence"/>
</dbReference>
<comment type="similarity">
    <text evidence="2">Belongs to the CLPTM1 family.</text>
</comment>
<evidence type="ECO:0000256" key="6">
    <source>
        <dbReference type="ARBA" id="ARBA00024615"/>
    </source>
</evidence>
<dbReference type="Pfam" id="PF05602">
    <property type="entry name" value="CLPTM1"/>
    <property type="match status" value="1"/>
</dbReference>
<comment type="catalytic activity">
    <reaction evidence="8">
        <text>a 1,2-diacyl-sn-glycero-3-phospho-(1D-myo-inositol)(in) = a 1,2-diacyl-sn-glycero-3-phospho-(1D-myo-inositol)(out)</text>
        <dbReference type="Rhea" id="RHEA:38691"/>
        <dbReference type="ChEBI" id="CHEBI:57880"/>
    </reaction>
</comment>
<evidence type="ECO:0000313" key="17">
    <source>
        <dbReference type="EMBL" id="KAK8720961.1"/>
    </source>
</evidence>
<organism evidence="17 18">
    <name type="scientific">Cherax quadricarinatus</name>
    <name type="common">Australian red claw crayfish</name>
    <dbReference type="NCBI Taxonomy" id="27406"/>
    <lineage>
        <taxon>Eukaryota</taxon>
        <taxon>Metazoa</taxon>
        <taxon>Ecdysozoa</taxon>
        <taxon>Arthropoda</taxon>
        <taxon>Crustacea</taxon>
        <taxon>Multicrustacea</taxon>
        <taxon>Malacostraca</taxon>
        <taxon>Eumalacostraca</taxon>
        <taxon>Eucarida</taxon>
        <taxon>Decapoda</taxon>
        <taxon>Pleocyemata</taxon>
        <taxon>Astacidea</taxon>
        <taxon>Parastacoidea</taxon>
        <taxon>Parastacidae</taxon>
        <taxon>Cherax</taxon>
    </lineage>
</organism>
<keyword evidence="3 16" id="KW-0812">Transmembrane</keyword>
<protein>
    <recommendedName>
        <fullName evidence="10">Lipid scramblase CLPTM1L</fullName>
    </recommendedName>
    <alternativeName>
        <fullName evidence="12">Cisplatin resistance-related protein 9</fullName>
    </alternativeName>
    <alternativeName>
        <fullName evidence="11">Cleft lip and palate transmembrane protein 1-like protein</fullName>
    </alternativeName>
</protein>
<evidence type="ECO:0000256" key="9">
    <source>
        <dbReference type="ARBA" id="ARBA00036810"/>
    </source>
</evidence>
<sequence>MIGGYQFPSLTTILCGLFAAYIIQSAWTLGQLFITPHCPDPSKCIPPLIAKNPKLQLLAFTSHKSMPEYASDLHLIHHIHQFDYTTEQETTVIVPISRRVRNNGTMYLHIFLTSRGIDPDDWGSVVNDEHSVYGLAHLTQYHIPDASAFNLLGKDKDKEDGRTSSRGLKPVTHFQSLVVFNILTDPVSLPRKDMPYDIGQSLRLHPSGNYLPILHIDRLSARLRDLVEIKSSSKEANLTLRYSPISYGKLRLWRQFEGALTPMAHLGFTVKDLDEVKGIFSDTNLYFLFITFLVAALHLLFDFLAFKNDISFWQGRKTMAGISTSSVAWRAVSQIIIFLYLMDENTSLLVLIPAGIGGLIELWKVKKAFHIKFEGWRPKFLSSRTSAESVTQELDSQGIKYLSYLLYPLLVGGAVYSLMYTPHKSWYSWLINCLVNGVYAFGFLFMLPQLFINYKLKSVAHLPWKAFMYKAFNTFIDDLFAFIITMPTAHRVACFRDDVVFVIYLVQRWLYPVDKSRINEYGECGEEQQQQQQHQQQQHHQKKKSKKE</sequence>
<dbReference type="PANTHER" id="PTHR21347:SF0">
    <property type="entry name" value="LIPID SCRAMBLASE CLPTM1L"/>
    <property type="match status" value="1"/>
</dbReference>
<keyword evidence="5 16" id="KW-0472">Membrane</keyword>
<feature type="transmembrane region" description="Helical" evidence="16">
    <location>
        <begin position="426"/>
        <end position="447"/>
    </location>
</feature>
<evidence type="ECO:0000256" key="3">
    <source>
        <dbReference type="ARBA" id="ARBA00022692"/>
    </source>
</evidence>
<feature type="transmembrane region" description="Helical" evidence="16">
    <location>
        <begin position="347"/>
        <end position="363"/>
    </location>
</feature>
<comment type="catalytic activity">
    <reaction evidence="6">
        <text>a 1,2-diacyl-sn-glycero-3-phosphoethanolamine(in) = a 1,2-diacyl-sn-glycero-3-phosphoethanolamine(out)</text>
        <dbReference type="Rhea" id="RHEA:38895"/>
        <dbReference type="ChEBI" id="CHEBI:64612"/>
    </reaction>
</comment>
<feature type="transmembrane region" description="Helical" evidence="16">
    <location>
        <begin position="401"/>
        <end position="420"/>
    </location>
</feature>
<evidence type="ECO:0000256" key="4">
    <source>
        <dbReference type="ARBA" id="ARBA00022989"/>
    </source>
</evidence>